<feature type="transmembrane region" description="Helical" evidence="6">
    <location>
        <begin position="79"/>
        <end position="94"/>
    </location>
</feature>
<dbReference type="InterPro" id="IPR015867">
    <property type="entry name" value="N-reg_PII/ATP_PRibTrfase_C"/>
</dbReference>
<dbReference type="Gene3D" id="3.30.70.120">
    <property type="match status" value="1"/>
</dbReference>
<proteinExistence type="predicted"/>
<dbReference type="CDD" id="cd16380">
    <property type="entry name" value="YitT_C"/>
    <property type="match status" value="1"/>
</dbReference>
<gene>
    <name evidence="8" type="ORF">ACFFGV_02135</name>
</gene>
<evidence type="ECO:0000256" key="5">
    <source>
        <dbReference type="ARBA" id="ARBA00023136"/>
    </source>
</evidence>
<dbReference type="PANTHER" id="PTHR33545">
    <property type="entry name" value="UPF0750 MEMBRANE PROTEIN YITT-RELATED"/>
    <property type="match status" value="1"/>
</dbReference>
<sequence length="277" mass="29861">MTVKSIMSRIVLITIGSLIFAIGINYFAIPNKLAEGGVIGIALVLHYVLDWSTGLVTYILNIILIGIGYKFLDKHMMGYTLYGVAALSIALWVTEGIGQPVVDDTLLAPIYAGLFVGAGVGITFRSGATSGGTQIVSKMLNQYFGWSMASATLVIDLFVIGASVFVIGQKKAMLTLIAIYVGAKAIDFIVDGMNIRKAVTIISDDSELVLEKINENFTRGVTVFNGQGGYTKEKKNVLFAVVNFQETVRLQRLVEEVDSEAFVVIHDVRGAFGGGFK</sequence>
<organism evidence="8 9">
    <name type="scientific">Pontibacillus salicampi</name>
    <dbReference type="NCBI Taxonomy" id="1449801"/>
    <lineage>
        <taxon>Bacteria</taxon>
        <taxon>Bacillati</taxon>
        <taxon>Bacillota</taxon>
        <taxon>Bacilli</taxon>
        <taxon>Bacillales</taxon>
        <taxon>Bacillaceae</taxon>
        <taxon>Pontibacillus</taxon>
    </lineage>
</organism>
<evidence type="ECO:0000256" key="2">
    <source>
        <dbReference type="ARBA" id="ARBA00022475"/>
    </source>
</evidence>
<dbReference type="Pfam" id="PF10035">
    <property type="entry name" value="DUF2179"/>
    <property type="match status" value="1"/>
</dbReference>
<dbReference type="EMBL" id="JBHLTP010000003">
    <property type="protein sequence ID" value="MFC0522389.1"/>
    <property type="molecule type" value="Genomic_DNA"/>
</dbReference>
<keyword evidence="5 6" id="KW-0472">Membrane</keyword>
<evidence type="ECO:0000259" key="7">
    <source>
        <dbReference type="Pfam" id="PF10035"/>
    </source>
</evidence>
<dbReference type="PIRSF" id="PIRSF006483">
    <property type="entry name" value="Membrane_protein_YitT"/>
    <property type="match status" value="1"/>
</dbReference>
<dbReference type="Proteomes" id="UP001589836">
    <property type="component" value="Unassembled WGS sequence"/>
</dbReference>
<name>A0ABV6LJA9_9BACI</name>
<reference evidence="8 9" key="1">
    <citation type="submission" date="2024-09" db="EMBL/GenBank/DDBJ databases">
        <authorList>
            <person name="Sun Q."/>
            <person name="Mori K."/>
        </authorList>
    </citation>
    <scope>NUCLEOTIDE SEQUENCE [LARGE SCALE GENOMIC DNA]</scope>
    <source>
        <strain evidence="8 9">NCAIM B.02529</strain>
    </source>
</reference>
<evidence type="ECO:0000313" key="9">
    <source>
        <dbReference type="Proteomes" id="UP001589836"/>
    </source>
</evidence>
<feature type="domain" description="DUF2179" evidence="7">
    <location>
        <begin position="219"/>
        <end position="273"/>
    </location>
</feature>
<keyword evidence="3 6" id="KW-0812">Transmembrane</keyword>
<feature type="transmembrane region" description="Helical" evidence="6">
    <location>
        <begin position="106"/>
        <end position="124"/>
    </location>
</feature>
<comment type="caution">
    <text evidence="8">The sequence shown here is derived from an EMBL/GenBank/DDBJ whole genome shotgun (WGS) entry which is preliminary data.</text>
</comment>
<evidence type="ECO:0000256" key="4">
    <source>
        <dbReference type="ARBA" id="ARBA00022989"/>
    </source>
</evidence>
<evidence type="ECO:0000256" key="3">
    <source>
        <dbReference type="ARBA" id="ARBA00022692"/>
    </source>
</evidence>
<feature type="transmembrane region" description="Helical" evidence="6">
    <location>
        <begin position="55"/>
        <end position="72"/>
    </location>
</feature>
<dbReference type="RefSeq" id="WP_377344920.1">
    <property type="nucleotide sequence ID" value="NZ_JBHLTP010000003.1"/>
</dbReference>
<protein>
    <submittedName>
        <fullName evidence="8">YitT family protein</fullName>
    </submittedName>
</protein>
<evidence type="ECO:0000256" key="1">
    <source>
        <dbReference type="ARBA" id="ARBA00004651"/>
    </source>
</evidence>
<evidence type="ECO:0000256" key="6">
    <source>
        <dbReference type="SAM" id="Phobius"/>
    </source>
</evidence>
<keyword evidence="4 6" id="KW-1133">Transmembrane helix</keyword>
<dbReference type="Pfam" id="PF02588">
    <property type="entry name" value="YitT_membrane"/>
    <property type="match status" value="1"/>
</dbReference>
<feature type="transmembrane region" description="Helical" evidence="6">
    <location>
        <begin position="6"/>
        <end position="26"/>
    </location>
</feature>
<keyword evidence="9" id="KW-1185">Reference proteome</keyword>
<comment type="subcellular location">
    <subcellularLocation>
        <location evidence="1">Cell membrane</location>
        <topology evidence="1">Multi-pass membrane protein</topology>
    </subcellularLocation>
</comment>
<dbReference type="PANTHER" id="PTHR33545:SF4">
    <property type="entry name" value="UPF0750 MEMBRANE PROTEIN YXKD"/>
    <property type="match status" value="1"/>
</dbReference>
<dbReference type="InterPro" id="IPR003740">
    <property type="entry name" value="YitT"/>
</dbReference>
<keyword evidence="2" id="KW-1003">Cell membrane</keyword>
<evidence type="ECO:0000313" key="8">
    <source>
        <dbReference type="EMBL" id="MFC0522389.1"/>
    </source>
</evidence>
<dbReference type="InterPro" id="IPR051461">
    <property type="entry name" value="UPF0750_membrane"/>
</dbReference>
<feature type="transmembrane region" description="Helical" evidence="6">
    <location>
        <begin position="144"/>
        <end position="166"/>
    </location>
</feature>
<dbReference type="InterPro" id="IPR019264">
    <property type="entry name" value="DUF2179"/>
</dbReference>
<accession>A0ABV6LJA9</accession>